<protein>
    <submittedName>
        <fullName evidence="1">Metal-dependent hydrolase</fullName>
    </submittedName>
</protein>
<dbReference type="Pfam" id="PF04307">
    <property type="entry name" value="YdjM"/>
    <property type="match status" value="1"/>
</dbReference>
<name>A0ABS9EUG8_9BACT</name>
<organism evidence="1 2">
    <name type="scientific">Dethiosulfovibrio marinus</name>
    <dbReference type="NCBI Taxonomy" id="133532"/>
    <lineage>
        <taxon>Bacteria</taxon>
        <taxon>Thermotogati</taxon>
        <taxon>Synergistota</taxon>
        <taxon>Synergistia</taxon>
        <taxon>Synergistales</taxon>
        <taxon>Dethiosulfovibrionaceae</taxon>
        <taxon>Dethiosulfovibrio</taxon>
    </lineage>
</organism>
<evidence type="ECO:0000313" key="1">
    <source>
        <dbReference type="EMBL" id="MCF4143465.1"/>
    </source>
</evidence>
<sequence length="172" mass="18995">MLGASHAIMSFALVYGATGRVLPASVASAGAIFPDSIERIVCGRRWMKYHRKWSHWFPPYLALAWLTGKYLEANPFPGLIERIGGDLYVPVGPKSITATTAFFLFWWLVGCLLHLAEDAFFGPMPLLVPWKRQRLFLQIFKTGGLAERVMARAALAAAVVLRYVDAAGGVAR</sequence>
<gene>
    <name evidence="1" type="ORF">L2W38_11645</name>
</gene>
<comment type="caution">
    <text evidence="1">The sequence shown here is derived from an EMBL/GenBank/DDBJ whole genome shotgun (WGS) entry which is preliminary data.</text>
</comment>
<dbReference type="Proteomes" id="UP001200430">
    <property type="component" value="Unassembled WGS sequence"/>
</dbReference>
<reference evidence="1 2" key="1">
    <citation type="submission" date="2022-01" db="EMBL/GenBank/DDBJ databases">
        <title>Dethiosulfovibrio faecalis sp. nov., a novel proteolytic, non-sulfur-reducing bacterium isolated from a marine aquaculture solid waste bioreactor.</title>
        <authorList>
            <person name="Grabowski S."/>
            <person name="Apolinario E."/>
            <person name="Schneider N."/>
            <person name="Marshall C.W."/>
            <person name="Sowers K.R."/>
        </authorList>
    </citation>
    <scope>NUCLEOTIDE SEQUENCE [LARGE SCALE GENOMIC DNA]</scope>
    <source>
        <strain evidence="1 2">DSM 12537</strain>
    </source>
</reference>
<proteinExistence type="predicted"/>
<keyword evidence="2" id="KW-1185">Reference proteome</keyword>
<dbReference type="InterPro" id="IPR007404">
    <property type="entry name" value="YdjM-like"/>
</dbReference>
<dbReference type="EMBL" id="JAKGUD010000016">
    <property type="protein sequence ID" value="MCF4143465.1"/>
    <property type="molecule type" value="Genomic_DNA"/>
</dbReference>
<evidence type="ECO:0000313" key="2">
    <source>
        <dbReference type="Proteomes" id="UP001200430"/>
    </source>
</evidence>
<keyword evidence="1" id="KW-0378">Hydrolase</keyword>
<accession>A0ABS9EUG8</accession>
<dbReference type="RefSeq" id="WP_236100166.1">
    <property type="nucleotide sequence ID" value="NZ_JAKGUD010000016.1"/>
</dbReference>
<dbReference type="GO" id="GO:0016787">
    <property type="term" value="F:hydrolase activity"/>
    <property type="evidence" value="ECO:0007669"/>
    <property type="project" value="UniProtKB-KW"/>
</dbReference>